<evidence type="ECO:0000313" key="1">
    <source>
        <dbReference type="EMBL" id="PWU43953.1"/>
    </source>
</evidence>
<gene>
    <name evidence="1" type="ORF">DLJ46_28575</name>
</gene>
<evidence type="ECO:0008006" key="3">
    <source>
        <dbReference type="Google" id="ProtNLM"/>
    </source>
</evidence>
<keyword evidence="2" id="KW-1185">Reference proteome</keyword>
<dbReference type="OrthoDB" id="3379618at2"/>
<dbReference type="RefSeq" id="WP_109947640.1">
    <property type="nucleotide sequence ID" value="NZ_QGSV01000375.1"/>
</dbReference>
<sequence>MDVAWIATDPGSGDLASTETRSDVDGFMSRLQHLLSAGEGYTEVRRVEADYPLLTFSFRGGYAVMHLFESPDDCRLLPGDGGLPATKTVEVPVLGDDCTFSGDFVSSVTKATAAIAAFIDGAPAERLGEWVRL</sequence>
<proteinExistence type="predicted"/>
<comment type="caution">
    <text evidence="1">The sequence shown here is derived from an EMBL/GenBank/DDBJ whole genome shotgun (WGS) entry which is preliminary data.</text>
</comment>
<reference evidence="2" key="1">
    <citation type="submission" date="2018-05" db="EMBL/GenBank/DDBJ databases">
        <title>Micromonospora globispora sp. nov. and Micromonospora rugosa sp. nov., isolated from marine sediment.</title>
        <authorList>
            <person name="Carro L."/>
            <person name="Aysel V."/>
            <person name="Cetin D."/>
            <person name="Igual J.M."/>
            <person name="Klenk H.-P."/>
            <person name="Trujillo M.E."/>
            <person name="Sahin N."/>
        </authorList>
    </citation>
    <scope>NUCLEOTIDE SEQUENCE [LARGE SCALE GENOMIC DNA]</scope>
    <source>
        <strain evidence="2">S2904</strain>
    </source>
</reference>
<organism evidence="1 2">
    <name type="scientific">Micromonospora globispora</name>
    <dbReference type="NCBI Taxonomy" id="1450148"/>
    <lineage>
        <taxon>Bacteria</taxon>
        <taxon>Bacillati</taxon>
        <taxon>Actinomycetota</taxon>
        <taxon>Actinomycetes</taxon>
        <taxon>Micromonosporales</taxon>
        <taxon>Micromonosporaceae</taxon>
        <taxon>Micromonospora</taxon>
    </lineage>
</organism>
<dbReference type="AlphaFoldDB" id="A0A317JXY4"/>
<dbReference type="EMBL" id="QGSV01000375">
    <property type="protein sequence ID" value="PWU43953.1"/>
    <property type="molecule type" value="Genomic_DNA"/>
</dbReference>
<protein>
    <recommendedName>
        <fullName evidence="3">Immunity protein Imm1</fullName>
    </recommendedName>
</protein>
<name>A0A317JXY4_9ACTN</name>
<accession>A0A317JXY4</accession>
<dbReference type="Proteomes" id="UP000245683">
    <property type="component" value="Unassembled WGS sequence"/>
</dbReference>
<evidence type="ECO:0000313" key="2">
    <source>
        <dbReference type="Proteomes" id="UP000245683"/>
    </source>
</evidence>